<dbReference type="AlphaFoldDB" id="A0A229UG58"/>
<organism evidence="2 3">
    <name type="scientific">Paenibacillus rigui</name>
    <dbReference type="NCBI Taxonomy" id="554312"/>
    <lineage>
        <taxon>Bacteria</taxon>
        <taxon>Bacillati</taxon>
        <taxon>Bacillota</taxon>
        <taxon>Bacilli</taxon>
        <taxon>Bacillales</taxon>
        <taxon>Paenibacillaceae</taxon>
        <taxon>Paenibacillus</taxon>
    </lineage>
</organism>
<name>A0A229UG58_9BACL</name>
<proteinExistence type="predicted"/>
<protein>
    <submittedName>
        <fullName evidence="2">Uncharacterized protein</fullName>
    </submittedName>
</protein>
<feature type="transmembrane region" description="Helical" evidence="1">
    <location>
        <begin position="55"/>
        <end position="74"/>
    </location>
</feature>
<keyword evidence="1" id="KW-0812">Transmembrane</keyword>
<reference evidence="2 3" key="1">
    <citation type="submission" date="2017-07" db="EMBL/GenBank/DDBJ databases">
        <title>Genome sequencing and assembly of Paenibacillus rigui.</title>
        <authorList>
            <person name="Mayilraj S."/>
        </authorList>
    </citation>
    <scope>NUCLEOTIDE SEQUENCE [LARGE SCALE GENOMIC DNA]</scope>
    <source>
        <strain evidence="2 3">JCM 16352</strain>
    </source>
</reference>
<accession>A0A229UG58</accession>
<dbReference type="Proteomes" id="UP000215509">
    <property type="component" value="Unassembled WGS sequence"/>
</dbReference>
<feature type="transmembrane region" description="Helical" evidence="1">
    <location>
        <begin position="33"/>
        <end position="49"/>
    </location>
</feature>
<keyword evidence="1" id="KW-0472">Membrane</keyword>
<evidence type="ECO:0000256" key="1">
    <source>
        <dbReference type="SAM" id="Phobius"/>
    </source>
</evidence>
<sequence length="84" mass="9654">MIYWMVLLFSLNVIFIAIQLSKKRLTSHIKNNIAFLSVINIASSILTWLDFQILSIILTGIIFVINYTLITLILNKSSELKNLK</sequence>
<evidence type="ECO:0000313" key="2">
    <source>
        <dbReference type="EMBL" id="OXM82373.1"/>
    </source>
</evidence>
<evidence type="ECO:0000313" key="3">
    <source>
        <dbReference type="Proteomes" id="UP000215509"/>
    </source>
</evidence>
<comment type="caution">
    <text evidence="2">The sequence shown here is derived from an EMBL/GenBank/DDBJ whole genome shotgun (WGS) entry which is preliminary data.</text>
</comment>
<feature type="transmembrane region" description="Helical" evidence="1">
    <location>
        <begin position="6"/>
        <end position="21"/>
    </location>
</feature>
<keyword evidence="1" id="KW-1133">Transmembrane helix</keyword>
<dbReference type="EMBL" id="NMQW01000078">
    <property type="protein sequence ID" value="OXM82373.1"/>
    <property type="molecule type" value="Genomic_DNA"/>
</dbReference>
<gene>
    <name evidence="2" type="ORF">CF651_31300</name>
</gene>
<keyword evidence="3" id="KW-1185">Reference proteome</keyword>